<protein>
    <submittedName>
        <fullName evidence="5">Glycosyltransferase family 4 protein</fullName>
    </submittedName>
</protein>
<dbReference type="InterPro" id="IPR028098">
    <property type="entry name" value="Glyco_trans_4-like_N"/>
</dbReference>
<proteinExistence type="predicted"/>
<feature type="domain" description="Glycosyltransferase subfamily 4-like N-terminal" evidence="4">
    <location>
        <begin position="12"/>
        <end position="161"/>
    </location>
</feature>
<dbReference type="Gene3D" id="3.40.50.2000">
    <property type="entry name" value="Glycogen Phosphorylase B"/>
    <property type="match status" value="2"/>
</dbReference>
<dbReference type="PANTHER" id="PTHR12526:SF510">
    <property type="entry name" value="D-INOSITOL 3-PHOSPHATE GLYCOSYLTRANSFERASE"/>
    <property type="match status" value="1"/>
</dbReference>
<evidence type="ECO:0000259" key="4">
    <source>
        <dbReference type="Pfam" id="PF13579"/>
    </source>
</evidence>
<reference evidence="5 6" key="1">
    <citation type="submission" date="2023-01" db="EMBL/GenBank/DDBJ databases">
        <title>Draft genome sequence of Nocardiopsis sp. RSe5-2 isolated from halophytes.</title>
        <authorList>
            <person name="Duangmal K."/>
            <person name="Chantavorakit T."/>
        </authorList>
    </citation>
    <scope>NUCLEOTIDE SEQUENCE [LARGE SCALE GENOMIC DNA]</scope>
    <source>
        <strain evidence="5 6">RSe5-2</strain>
    </source>
</reference>
<dbReference type="PANTHER" id="PTHR12526">
    <property type="entry name" value="GLYCOSYLTRANSFERASE"/>
    <property type="match status" value="1"/>
</dbReference>
<dbReference type="RefSeq" id="WP_270689058.1">
    <property type="nucleotide sequence ID" value="NZ_JAQFWQ010000093.1"/>
</dbReference>
<dbReference type="Proteomes" id="UP001527866">
    <property type="component" value="Unassembled WGS sequence"/>
</dbReference>
<gene>
    <name evidence="5" type="ORF">O4J56_24665</name>
</gene>
<keyword evidence="6" id="KW-1185">Reference proteome</keyword>
<keyword evidence="1" id="KW-0328">Glycosyltransferase</keyword>
<dbReference type="EMBL" id="JAQFWQ010000093">
    <property type="protein sequence ID" value="MDA2813862.1"/>
    <property type="molecule type" value="Genomic_DNA"/>
</dbReference>
<evidence type="ECO:0000256" key="1">
    <source>
        <dbReference type="ARBA" id="ARBA00022676"/>
    </source>
</evidence>
<accession>A0ABT4UAB5</accession>
<evidence type="ECO:0000313" key="6">
    <source>
        <dbReference type="Proteomes" id="UP001527866"/>
    </source>
</evidence>
<evidence type="ECO:0000256" key="2">
    <source>
        <dbReference type="ARBA" id="ARBA00022679"/>
    </source>
</evidence>
<evidence type="ECO:0000313" key="5">
    <source>
        <dbReference type="EMBL" id="MDA2813862.1"/>
    </source>
</evidence>
<dbReference type="SUPFAM" id="SSF53756">
    <property type="entry name" value="UDP-Glycosyltransferase/glycogen phosphorylase"/>
    <property type="match status" value="1"/>
</dbReference>
<evidence type="ECO:0000256" key="3">
    <source>
        <dbReference type="SAM" id="MobiDB-lite"/>
    </source>
</evidence>
<sequence>MRIALVLGTSSGGVGNHVRSAARLLAGRGHRVAVLAPSEVGGLFAFERVGARFAPVEIGAGPRPLRDAVAAARLSGLVSGADVVHAHGVRAGALCASAGAGPLAVTVHNAPPDLSGPRALVYPALERVVALRADAVLGVSGDLVERMRALGARRTDRAVVAAPPLAPPERPRARVRAELGVGPDRPLLLVVARLAAQKGLEVLLDAVPAAVAGGTRPILAIAGEGPLRQGLERRIRAEGAPVRLLGHRTDVGDLLAAADAFVLPSRWEGPSLVVMEALRAGLPVVATRVGGIADLYEDCALLVPSGDPAALAAAMRRVLEEPGLAERMSDRAREAAKHLPTEDDTADQLEALYDRLTR</sequence>
<name>A0ABT4UAB5_9ACTN</name>
<dbReference type="Pfam" id="PF13692">
    <property type="entry name" value="Glyco_trans_1_4"/>
    <property type="match status" value="1"/>
</dbReference>
<feature type="region of interest" description="Disordered" evidence="3">
    <location>
        <begin position="326"/>
        <end position="348"/>
    </location>
</feature>
<dbReference type="CDD" id="cd03801">
    <property type="entry name" value="GT4_PimA-like"/>
    <property type="match status" value="1"/>
</dbReference>
<organism evidence="5 6">
    <name type="scientific">Nocardiopsis endophytica</name>
    <dbReference type="NCBI Taxonomy" id="3018445"/>
    <lineage>
        <taxon>Bacteria</taxon>
        <taxon>Bacillati</taxon>
        <taxon>Actinomycetota</taxon>
        <taxon>Actinomycetes</taxon>
        <taxon>Streptosporangiales</taxon>
        <taxon>Nocardiopsidaceae</taxon>
        <taxon>Nocardiopsis</taxon>
    </lineage>
</organism>
<keyword evidence="2" id="KW-0808">Transferase</keyword>
<feature type="compositionally biased region" description="Basic and acidic residues" evidence="3">
    <location>
        <begin position="327"/>
        <end position="341"/>
    </location>
</feature>
<comment type="caution">
    <text evidence="5">The sequence shown here is derived from an EMBL/GenBank/DDBJ whole genome shotgun (WGS) entry which is preliminary data.</text>
</comment>
<dbReference type="Pfam" id="PF13579">
    <property type="entry name" value="Glyco_trans_4_4"/>
    <property type="match status" value="1"/>
</dbReference>